<evidence type="ECO:0000256" key="1">
    <source>
        <dbReference type="SAM" id="MobiDB-lite"/>
    </source>
</evidence>
<name>A0A2S9YJQ7_9BACT</name>
<dbReference type="OrthoDB" id="8737571at2"/>
<feature type="region of interest" description="Disordered" evidence="1">
    <location>
        <begin position="575"/>
        <end position="597"/>
    </location>
</feature>
<feature type="compositionally biased region" description="Polar residues" evidence="1">
    <location>
        <begin position="580"/>
        <end position="597"/>
    </location>
</feature>
<dbReference type="AlphaFoldDB" id="A0A2S9YJQ7"/>
<accession>A0A2S9YJQ7</accession>
<reference evidence="2 3" key="1">
    <citation type="submission" date="2018-03" db="EMBL/GenBank/DDBJ databases">
        <title>Draft Genome Sequences of the Obligatory Marine Myxobacteria Enhygromyxa salina SWB005.</title>
        <authorList>
            <person name="Poehlein A."/>
            <person name="Moghaddam J.A."/>
            <person name="Harms H."/>
            <person name="Alanjari M."/>
            <person name="Koenig G.M."/>
            <person name="Daniel R."/>
            <person name="Schaeberle T.F."/>
        </authorList>
    </citation>
    <scope>NUCLEOTIDE SEQUENCE [LARGE SCALE GENOMIC DNA]</scope>
    <source>
        <strain evidence="2 3">SWB005</strain>
    </source>
</reference>
<proteinExistence type="predicted"/>
<dbReference type="EMBL" id="PVNK01000015">
    <property type="protein sequence ID" value="PRQ05334.1"/>
    <property type="molecule type" value="Genomic_DNA"/>
</dbReference>
<evidence type="ECO:0000313" key="2">
    <source>
        <dbReference type="EMBL" id="PRQ05334.1"/>
    </source>
</evidence>
<protein>
    <submittedName>
        <fullName evidence="2">Uncharacterized protein</fullName>
    </submittedName>
</protein>
<dbReference type="RefSeq" id="WP_146155209.1">
    <property type="nucleotide sequence ID" value="NZ_PVNK01000015.1"/>
</dbReference>
<keyword evidence="3" id="KW-1185">Reference proteome</keyword>
<evidence type="ECO:0000313" key="3">
    <source>
        <dbReference type="Proteomes" id="UP000237968"/>
    </source>
</evidence>
<feature type="region of interest" description="Disordered" evidence="1">
    <location>
        <begin position="117"/>
        <end position="137"/>
    </location>
</feature>
<sequence>MSGKTIGEAWREIAGERAWQLRPTWPPDLFAFTSVVLADSGAYRLVISPHSEASEHQWPPILAREQVDGDYDDVPRSRRRGRSVEDRAALRRLRWQAHLEHAARVWRDWAEYQERRRDPTSEGQAQGVAADGEVGPPTGPGVDVVTLCSSIARSFDAAVASLITPEGWSLCQALLELHALADLASAGFGVPGSCAEPGIGMHARQSLLYRGTISEFGTDRIRVLPKLRTPQTGLTIRSLSHNLAIDRSEVKVNWQTSTMLLPGERAHELNLLVIPWPYKVRPEDFRASGISDLVLDPSAFGFFEYEPEHAFDPELNLMRLLGAAEERVGQVSAVILPESALSEEEADQAEAALGERVGFLLAGVRGVRRNYAYLGVRHPSYLARYCQDKHHRWRLDASQIAQYGLAASLDAGRLWWEPMRVRPREINFVCANPWLCMAPLICEDLARPDPVADVIRAVGPNLVIALLMDGPQLAARWPGRYASVLADDPGSSILTVTSLGMALRSVPPGMTPKRTIALWKDPADGAREIDLEPGAAAVVLTIAAEFVEEFTADGRSDHGAAVRLVLTGVQQIRAPKVSDAETTNPGDRPLSNSPAGI</sequence>
<gene>
    <name evidence="2" type="ORF">ENSA5_03240</name>
</gene>
<comment type="caution">
    <text evidence="2">The sequence shown here is derived from an EMBL/GenBank/DDBJ whole genome shotgun (WGS) entry which is preliminary data.</text>
</comment>
<organism evidence="2 3">
    <name type="scientific">Enhygromyxa salina</name>
    <dbReference type="NCBI Taxonomy" id="215803"/>
    <lineage>
        <taxon>Bacteria</taxon>
        <taxon>Pseudomonadati</taxon>
        <taxon>Myxococcota</taxon>
        <taxon>Polyangia</taxon>
        <taxon>Nannocystales</taxon>
        <taxon>Nannocystaceae</taxon>
        <taxon>Enhygromyxa</taxon>
    </lineage>
</organism>
<dbReference type="Proteomes" id="UP000237968">
    <property type="component" value="Unassembled WGS sequence"/>
</dbReference>